<organism evidence="1 2">
    <name type="scientific">Gandjariella thermophila</name>
    <dbReference type="NCBI Taxonomy" id="1931992"/>
    <lineage>
        <taxon>Bacteria</taxon>
        <taxon>Bacillati</taxon>
        <taxon>Actinomycetota</taxon>
        <taxon>Actinomycetes</taxon>
        <taxon>Pseudonocardiales</taxon>
        <taxon>Pseudonocardiaceae</taxon>
        <taxon>Gandjariella</taxon>
    </lineage>
</organism>
<keyword evidence="2" id="KW-1185">Reference proteome</keyword>
<dbReference type="RefSeq" id="WP_137816462.1">
    <property type="nucleotide sequence ID" value="NZ_BJFL01000045.1"/>
</dbReference>
<accession>A0A4D4JFU4</accession>
<evidence type="ECO:0000313" key="1">
    <source>
        <dbReference type="EMBL" id="GDY33528.1"/>
    </source>
</evidence>
<dbReference type="OrthoDB" id="5103427at2"/>
<comment type="caution">
    <text evidence="1">The sequence shown here is derived from an EMBL/GenBank/DDBJ whole genome shotgun (WGS) entry which is preliminary data.</text>
</comment>
<dbReference type="Pfam" id="PF19674">
    <property type="entry name" value="DUF6177"/>
    <property type="match status" value="1"/>
</dbReference>
<gene>
    <name evidence="1" type="ORF">GTS_51610</name>
</gene>
<dbReference type="InterPro" id="IPR046175">
    <property type="entry name" value="DUF6177"/>
</dbReference>
<protein>
    <submittedName>
        <fullName evidence="1">Uncharacterized protein</fullName>
    </submittedName>
</protein>
<proteinExistence type="predicted"/>
<reference evidence="2" key="1">
    <citation type="submission" date="2019-04" db="EMBL/GenBank/DDBJ databases">
        <title>Draft genome sequence of Pseudonocardiaceae bacterium SL3-2-4.</title>
        <authorList>
            <person name="Ningsih F."/>
            <person name="Yokota A."/>
            <person name="Sakai Y."/>
            <person name="Nanatani K."/>
            <person name="Yabe S."/>
            <person name="Oetari A."/>
            <person name="Sjamsuridzal W."/>
        </authorList>
    </citation>
    <scope>NUCLEOTIDE SEQUENCE [LARGE SCALE GENOMIC DNA]</scope>
    <source>
        <strain evidence="2">SL3-2-4</strain>
    </source>
</reference>
<dbReference type="Proteomes" id="UP000298860">
    <property type="component" value="Unassembled WGS sequence"/>
</dbReference>
<dbReference type="EMBL" id="BJFL01000045">
    <property type="protein sequence ID" value="GDY33528.1"/>
    <property type="molecule type" value="Genomic_DNA"/>
</dbReference>
<sequence length="325" mass="34230">MVEPMTWHPAADRVTAEAVIVEQDRSVVPLSTWLADAAVAAGRAERVLQVLTPAHSRITFPLELMLRDTGAEWVVRDGPERFRDGLAGFVMRWNGARFVADVQAPTPDPVDPPPGSGDLEVHITTLHPASESLELGAAAEAALRALTGDPPTGWGVAEPATQPWSAREITAYCRDGAPNPAQLVVVGSGVVGQLAVERVDTGMLERVRLSGPPAGAVSQDSVDALAAEIVGTARLMIVAAHPGRLHGLRANAPTLPALPYAILVGHGQVAERGADHAMRAPVERVRLLGTGPRQACWARLDGGPGSPYENLATVLNHFGMPDQPA</sequence>
<dbReference type="AlphaFoldDB" id="A0A4D4JFU4"/>
<evidence type="ECO:0000313" key="2">
    <source>
        <dbReference type="Proteomes" id="UP000298860"/>
    </source>
</evidence>
<name>A0A4D4JFU4_9PSEU</name>